<comment type="similarity">
    <text evidence="1">Belongs to the peptidase M16 family.</text>
</comment>
<feature type="region of interest" description="Disordered" evidence="2">
    <location>
        <begin position="445"/>
        <end position="479"/>
    </location>
</feature>
<evidence type="ECO:0000256" key="1">
    <source>
        <dbReference type="ARBA" id="ARBA00007261"/>
    </source>
</evidence>
<feature type="domain" description="Peptidase M16 C-terminal" evidence="4">
    <location>
        <begin position="200"/>
        <end position="378"/>
    </location>
</feature>
<name>A0A7X5TQ78_9GAMM</name>
<accession>A0A7X5TQ78</accession>
<reference evidence="5 6" key="1">
    <citation type="journal article" date="2006" name="Int. J. Syst. Evol. Microbiol.">
        <title>Dyella yeojuensis sp. nov., isolated from greenhouse soil in Korea.</title>
        <authorList>
            <person name="Kim B.Y."/>
            <person name="Weon H.Y."/>
            <person name="Lee K.H."/>
            <person name="Seok S.J."/>
            <person name="Kwon S.W."/>
            <person name="Go S.J."/>
            <person name="Stackebrandt E."/>
        </authorList>
    </citation>
    <scope>NUCLEOTIDE SEQUENCE [LARGE SCALE GENOMIC DNA]</scope>
    <source>
        <strain evidence="5 6">DSM 17673</strain>
    </source>
</reference>
<dbReference type="GO" id="GO:0046872">
    <property type="term" value="F:metal ion binding"/>
    <property type="evidence" value="ECO:0007669"/>
    <property type="project" value="InterPro"/>
</dbReference>
<evidence type="ECO:0000259" key="3">
    <source>
        <dbReference type="Pfam" id="PF00675"/>
    </source>
</evidence>
<dbReference type="InterPro" id="IPR011765">
    <property type="entry name" value="Pept_M16_N"/>
</dbReference>
<evidence type="ECO:0000259" key="4">
    <source>
        <dbReference type="Pfam" id="PF05193"/>
    </source>
</evidence>
<protein>
    <submittedName>
        <fullName evidence="5">Insulinase family protein</fullName>
    </submittedName>
</protein>
<dbReference type="Proteomes" id="UP000518878">
    <property type="component" value="Unassembled WGS sequence"/>
</dbReference>
<dbReference type="PANTHER" id="PTHR11851">
    <property type="entry name" value="METALLOPROTEASE"/>
    <property type="match status" value="1"/>
</dbReference>
<keyword evidence="6" id="KW-1185">Reference proteome</keyword>
<evidence type="ECO:0000256" key="2">
    <source>
        <dbReference type="SAM" id="MobiDB-lite"/>
    </source>
</evidence>
<feature type="domain" description="Peptidase M16 N-terminal" evidence="3">
    <location>
        <begin position="45"/>
        <end position="168"/>
    </location>
</feature>
<dbReference type="AlphaFoldDB" id="A0A7X5TQ78"/>
<dbReference type="Gene3D" id="3.30.830.10">
    <property type="entry name" value="Metalloenzyme, LuxS/M16 peptidase-like"/>
    <property type="match status" value="4"/>
</dbReference>
<gene>
    <name evidence="5" type="ORF">HBF32_12320</name>
</gene>
<dbReference type="Pfam" id="PF00675">
    <property type="entry name" value="Peptidase_M16"/>
    <property type="match status" value="2"/>
</dbReference>
<dbReference type="EMBL" id="JAAQTL010000001">
    <property type="protein sequence ID" value="NID16246.1"/>
    <property type="molecule type" value="Genomic_DNA"/>
</dbReference>
<dbReference type="SUPFAM" id="SSF63411">
    <property type="entry name" value="LuxS/MPP-like metallohydrolase"/>
    <property type="match status" value="4"/>
</dbReference>
<dbReference type="PANTHER" id="PTHR11851:SF49">
    <property type="entry name" value="MITOCHONDRIAL-PROCESSING PEPTIDASE SUBUNIT ALPHA"/>
    <property type="match status" value="1"/>
</dbReference>
<sequence length="933" mass="99820">MGMSIGAGRLAKVTLFVSLAGACAGVSLAEGVAYRRLRLPNGLTVLVHEDHKAPIVSVGVWYGSGSADDPAGQSGLAHLSEHLMFPGSENHRAPHLDAILESGGTMVNATTDVDETAYYQTVPTGALDKALWLESDRMGHLLGALDEARLRTQRDIVLNERRGMLDRPHGRSQARLLRHVFPANHPYHRDGYGLPGDLENVSLDRARTWFRAHYGAANATLVMAGDITPEVAREKAMAYFADIAPGPGRVRQQPWVVPFAAPSRAVMHGKVAHTRIVKAWPVPGTGAGSAALVPLQLAATLLGGTRSSRLHRRLVTRDGLASGVEVTLSRRALAGMFVVAVDVAEHVDPAVVEAALDSELAAFIADGPAGDELALARTREEVGFLASTETMSGMARALVQGQLRHGDPESEWTFRERMNVTTAADVREAAASWLGRPGHTLLVRPAPDGFDAEAEDASDAGRGPVGGQPPARSDARSDFTVTRGWSVDRTRVPAVSVAMPKLPVPPLERARLGNGTELVLARRAGGAFTHVLFQFDRGSGSGNPADAARFMMAMLRQGTPDIGASEFARRIDRLGATLGSDCDADTCTLDLAVPRGRLASALAVMADATRRAAFRSADVERIRAQLMAFADDRQADAYEVAMATLARLRTDEGRPPASIETMDANDLRAIRDAMLRPDNLRVIVVGDVSREAALATLNTALGDWRAPDTPLPSPPAEAASVAPDEVAYLVHRPHARQSQIALGLIAPPATNGVALELANMVFAGGPGSRLDTNLREAKGWTYGVHSSLSRQRGRRPLTIDMRVQTDRTGAAIAELRREIAGLVEERSPLSDIEVGRHAIGLARSLAGALERGESVMHQIAGDVTLGRRDDFLRTLPETLSQTTTQDAGKALKDVLQTSRKTWVIVGDRTHIEGPLRAQFPGLRLVDGDGRVID</sequence>
<feature type="domain" description="Peptidase M16 C-terminal" evidence="4">
    <location>
        <begin position="662"/>
        <end position="826"/>
    </location>
</feature>
<organism evidence="5 6">
    <name type="scientific">Luteibacter yeojuensis</name>
    <dbReference type="NCBI Taxonomy" id="345309"/>
    <lineage>
        <taxon>Bacteria</taxon>
        <taxon>Pseudomonadati</taxon>
        <taxon>Pseudomonadota</taxon>
        <taxon>Gammaproteobacteria</taxon>
        <taxon>Lysobacterales</taxon>
        <taxon>Rhodanobacteraceae</taxon>
        <taxon>Luteibacter</taxon>
    </lineage>
</organism>
<dbReference type="RefSeq" id="WP_166699899.1">
    <property type="nucleotide sequence ID" value="NZ_JAAQTL010000001.1"/>
</dbReference>
<feature type="domain" description="Peptidase M16 N-terminal" evidence="3">
    <location>
        <begin position="534"/>
        <end position="628"/>
    </location>
</feature>
<comment type="caution">
    <text evidence="5">The sequence shown here is derived from an EMBL/GenBank/DDBJ whole genome shotgun (WGS) entry which is preliminary data.</text>
</comment>
<dbReference type="Pfam" id="PF05193">
    <property type="entry name" value="Peptidase_M16_C"/>
    <property type="match status" value="2"/>
</dbReference>
<dbReference type="InterPro" id="IPR050361">
    <property type="entry name" value="MPP/UQCRC_Complex"/>
</dbReference>
<dbReference type="InterPro" id="IPR011249">
    <property type="entry name" value="Metalloenz_LuxS/M16"/>
</dbReference>
<evidence type="ECO:0000313" key="6">
    <source>
        <dbReference type="Proteomes" id="UP000518878"/>
    </source>
</evidence>
<evidence type="ECO:0000313" key="5">
    <source>
        <dbReference type="EMBL" id="NID16246.1"/>
    </source>
</evidence>
<proteinExistence type="inferred from homology"/>
<dbReference type="InterPro" id="IPR007863">
    <property type="entry name" value="Peptidase_M16_C"/>
</dbReference>